<dbReference type="GO" id="GO:0006203">
    <property type="term" value="P:dGTP catabolic process"/>
    <property type="evidence" value="ECO:0007669"/>
    <property type="project" value="TreeGrafter"/>
</dbReference>
<gene>
    <name evidence="2" type="ORF">LCGC14_1629060</name>
</gene>
<dbReference type="CDD" id="cd00077">
    <property type="entry name" value="HDc"/>
    <property type="match status" value="1"/>
</dbReference>
<evidence type="ECO:0000313" key="2">
    <source>
        <dbReference type="EMBL" id="KKM22070.1"/>
    </source>
</evidence>
<protein>
    <recommendedName>
        <fullName evidence="1">HD/PDEase domain-containing protein</fullName>
    </recommendedName>
</protein>
<name>A0A0F9L2Y5_9ZZZZ</name>
<dbReference type="InterPro" id="IPR003607">
    <property type="entry name" value="HD/PDEase_dom"/>
</dbReference>
<dbReference type="GO" id="GO:0008832">
    <property type="term" value="F:dGTPase activity"/>
    <property type="evidence" value="ECO:0007669"/>
    <property type="project" value="TreeGrafter"/>
</dbReference>
<dbReference type="EMBL" id="LAZR01013413">
    <property type="protein sequence ID" value="KKM22070.1"/>
    <property type="molecule type" value="Genomic_DNA"/>
</dbReference>
<dbReference type="Pfam" id="PF19276">
    <property type="entry name" value="HD_assoc_2"/>
    <property type="match status" value="1"/>
</dbReference>
<dbReference type="PANTHER" id="PTHR11373">
    <property type="entry name" value="DEOXYNUCLEOSIDE TRIPHOSPHATE TRIPHOSPHOHYDROLASE"/>
    <property type="match status" value="1"/>
</dbReference>
<reference evidence="2" key="1">
    <citation type="journal article" date="2015" name="Nature">
        <title>Complex archaea that bridge the gap between prokaryotes and eukaryotes.</title>
        <authorList>
            <person name="Spang A."/>
            <person name="Saw J.H."/>
            <person name="Jorgensen S.L."/>
            <person name="Zaremba-Niedzwiedzka K."/>
            <person name="Martijn J."/>
            <person name="Lind A.E."/>
            <person name="van Eijk R."/>
            <person name="Schleper C."/>
            <person name="Guy L."/>
            <person name="Ettema T.J."/>
        </authorList>
    </citation>
    <scope>NUCLEOTIDE SEQUENCE</scope>
</reference>
<accession>A0A0F9L2Y5</accession>
<evidence type="ECO:0000259" key="1">
    <source>
        <dbReference type="SMART" id="SM00471"/>
    </source>
</evidence>
<sequence length="561" mass="65565">MNFSKKIDNICEFIFKNYGIYEGFPKKDKLIIHDNVFGTLEFTEYERKIINSPFLQRLTQISQMGLANTVYPGAVHNRFSHSLGVSYIAEKIYIQVMKGEKRSNAKRKSDINTVKLAGLMHDIGHGPFSHVSDELLKRLSHYPSYKRKDIDAKIFARNTKSLKDVRNVHEFIAFHLLQSNSLKELISNVYSCIPLDQELIPYCITGNKEPSGNNYIPSKDLHKTLLIKIINGFSDADKIDYLLRDSKFSGLPLPADIDRLISFFKKIKPSNTSYELGVDEKGTRAFHLLLQSKAKMYPTVYQHHTTQSFETILQFGIISAILNVDEATVGLDSEKWPIIEYGLDLQYYTDNSLIDYLRIIKDPISNDVVKRIYNRRHYRKLSRVYTWEILRQNLRSTIEFKKTNVELKALEKTGDIDKFEEKFKELYDKHTEEEEGKVSDFYRGFDTFDKIKKFKKDMISKDPDIMKKLKSLLPNVEEEILYNYGICIRIADELPVNPYTQPYITRYNQFKNEIELLSLSQMKFREPKILDYQQITFYSLPEISEKLEPIIKGFIKTKLLN</sequence>
<dbReference type="PANTHER" id="PTHR11373:SF4">
    <property type="entry name" value="DEOXYNUCLEOSIDE TRIPHOSPHATE TRIPHOSPHOHYDROLASE SAMHD1"/>
    <property type="match status" value="1"/>
</dbReference>
<dbReference type="InterPro" id="IPR045509">
    <property type="entry name" value="HD_assoc_2"/>
</dbReference>
<proteinExistence type="predicted"/>
<dbReference type="InterPro" id="IPR050135">
    <property type="entry name" value="dGTPase-like"/>
</dbReference>
<dbReference type="InterPro" id="IPR006674">
    <property type="entry name" value="HD_domain"/>
</dbReference>
<dbReference type="AlphaFoldDB" id="A0A0F9L2Y5"/>
<feature type="domain" description="HD/PDEase" evidence="1">
    <location>
        <begin position="74"/>
        <end position="251"/>
    </location>
</feature>
<dbReference type="SMART" id="SM00471">
    <property type="entry name" value="HDc"/>
    <property type="match status" value="1"/>
</dbReference>
<dbReference type="SUPFAM" id="SSF109604">
    <property type="entry name" value="HD-domain/PDEase-like"/>
    <property type="match status" value="1"/>
</dbReference>
<dbReference type="Gene3D" id="1.10.3210.10">
    <property type="entry name" value="Hypothetical protein af1432"/>
    <property type="match status" value="1"/>
</dbReference>
<dbReference type="Pfam" id="PF01966">
    <property type="entry name" value="HD"/>
    <property type="match status" value="1"/>
</dbReference>
<organism evidence="2">
    <name type="scientific">marine sediment metagenome</name>
    <dbReference type="NCBI Taxonomy" id="412755"/>
    <lineage>
        <taxon>unclassified sequences</taxon>
        <taxon>metagenomes</taxon>
        <taxon>ecological metagenomes</taxon>
    </lineage>
</organism>
<comment type="caution">
    <text evidence="2">The sequence shown here is derived from an EMBL/GenBank/DDBJ whole genome shotgun (WGS) entry which is preliminary data.</text>
</comment>